<evidence type="ECO:0000256" key="10">
    <source>
        <dbReference type="RuleBase" id="RU366055"/>
    </source>
</evidence>
<gene>
    <name evidence="15" type="ORF">RHOBADRAFT_55435</name>
</gene>
<reference evidence="15 16" key="1">
    <citation type="journal article" date="2015" name="Front. Microbiol.">
        <title>Genome sequence of the plant growth promoting endophytic yeast Rhodotorula graminis WP1.</title>
        <authorList>
            <person name="Firrincieli A."/>
            <person name="Otillar R."/>
            <person name="Salamov A."/>
            <person name="Schmutz J."/>
            <person name="Khan Z."/>
            <person name="Redman R.S."/>
            <person name="Fleck N.D."/>
            <person name="Lindquist E."/>
            <person name="Grigoriev I.V."/>
            <person name="Doty S.L."/>
        </authorList>
    </citation>
    <scope>NUCLEOTIDE SEQUENCE [LARGE SCALE GENOMIC DNA]</scope>
    <source>
        <strain evidence="15 16">WP1</strain>
    </source>
</reference>
<evidence type="ECO:0000256" key="3">
    <source>
        <dbReference type="ARBA" id="ARBA00022722"/>
    </source>
</evidence>
<evidence type="ECO:0000256" key="6">
    <source>
        <dbReference type="ARBA" id="ARBA00022801"/>
    </source>
</evidence>
<evidence type="ECO:0000256" key="9">
    <source>
        <dbReference type="PIRSR" id="PIRSR640255-2"/>
    </source>
</evidence>
<dbReference type="GO" id="GO:0005743">
    <property type="term" value="C:mitochondrial inner membrane"/>
    <property type="evidence" value="ECO:0007669"/>
    <property type="project" value="TreeGrafter"/>
</dbReference>
<dbReference type="InterPro" id="IPR018524">
    <property type="entry name" value="DNA/RNA_endonuclease_AS"/>
</dbReference>
<accession>A0A0P9EHG1</accession>
<dbReference type="GO" id="GO:0005634">
    <property type="term" value="C:nucleus"/>
    <property type="evidence" value="ECO:0007669"/>
    <property type="project" value="TreeGrafter"/>
</dbReference>
<feature type="domain" description="DNA/RNA non-specific endonuclease/pyrophosphatase/phosphodiesterase" evidence="14">
    <location>
        <begin position="90"/>
        <end position="328"/>
    </location>
</feature>
<keyword evidence="7" id="KW-0460">Magnesium</keyword>
<evidence type="ECO:0000256" key="7">
    <source>
        <dbReference type="ARBA" id="ARBA00022842"/>
    </source>
</evidence>
<keyword evidence="3 10" id="KW-0540">Nuclease</keyword>
<keyword evidence="16" id="KW-1185">Reference proteome</keyword>
<keyword evidence="4 9" id="KW-0479">Metal-binding</keyword>
<evidence type="ECO:0000256" key="12">
    <source>
        <dbReference type="SAM" id="SignalP"/>
    </source>
</evidence>
<dbReference type="SMART" id="SM00477">
    <property type="entry name" value="NUC"/>
    <property type="match status" value="1"/>
</dbReference>
<dbReference type="SUPFAM" id="SSF54060">
    <property type="entry name" value="His-Me finger endonucleases"/>
    <property type="match status" value="1"/>
</dbReference>
<evidence type="ECO:0000256" key="2">
    <source>
        <dbReference type="ARBA" id="ARBA00010052"/>
    </source>
</evidence>
<evidence type="ECO:0000256" key="4">
    <source>
        <dbReference type="ARBA" id="ARBA00022723"/>
    </source>
</evidence>
<feature type="chain" id="PRO_5006156611" description="Endonuclease" evidence="12">
    <location>
        <begin position="24"/>
        <end position="387"/>
    </location>
</feature>
<dbReference type="SMART" id="SM00892">
    <property type="entry name" value="Endonuclease_NS"/>
    <property type="match status" value="1"/>
</dbReference>
<keyword evidence="12" id="KW-0732">Signal</keyword>
<dbReference type="AlphaFoldDB" id="A0A0P9EHG1"/>
<comment type="similarity">
    <text evidence="2 10">Belongs to the DNA/RNA non-specific endonuclease family.</text>
</comment>
<organism evidence="15 16">
    <name type="scientific">Rhodotorula graminis (strain WP1)</name>
    <dbReference type="NCBI Taxonomy" id="578459"/>
    <lineage>
        <taxon>Eukaryota</taxon>
        <taxon>Fungi</taxon>
        <taxon>Dikarya</taxon>
        <taxon>Basidiomycota</taxon>
        <taxon>Pucciniomycotina</taxon>
        <taxon>Microbotryomycetes</taxon>
        <taxon>Sporidiobolales</taxon>
        <taxon>Sporidiobolaceae</taxon>
        <taxon>Rhodotorula</taxon>
    </lineage>
</organism>
<dbReference type="CDD" id="cd00091">
    <property type="entry name" value="NUC"/>
    <property type="match status" value="1"/>
</dbReference>
<dbReference type="GO" id="GO:0003676">
    <property type="term" value="F:nucleic acid binding"/>
    <property type="evidence" value="ECO:0007669"/>
    <property type="project" value="InterPro"/>
</dbReference>
<proteinExistence type="inferred from homology"/>
<dbReference type="InterPro" id="IPR020821">
    <property type="entry name" value="ENPP1-3/EXOG-like_nuc-like"/>
</dbReference>
<dbReference type="GO" id="GO:0046872">
    <property type="term" value="F:metal ion binding"/>
    <property type="evidence" value="ECO:0007669"/>
    <property type="project" value="UniProtKB-KW"/>
</dbReference>
<keyword evidence="5 10" id="KW-0255">Endonuclease</keyword>
<dbReference type="Gene3D" id="3.40.570.10">
    <property type="entry name" value="Extracellular Endonuclease, subunit A"/>
    <property type="match status" value="1"/>
</dbReference>
<evidence type="ECO:0000313" key="15">
    <source>
        <dbReference type="EMBL" id="KPV72742.1"/>
    </source>
</evidence>
<dbReference type="GeneID" id="28978296"/>
<dbReference type="PANTHER" id="PTHR13966">
    <property type="entry name" value="ENDONUCLEASE RELATED"/>
    <property type="match status" value="1"/>
</dbReference>
<name>A0A0P9EHG1_RHOGW</name>
<dbReference type="STRING" id="578459.A0A0P9EHG1"/>
<feature type="domain" description="ENPP1-3/EXOG-like endonuclease/phosphodiesterase" evidence="13">
    <location>
        <begin position="91"/>
        <end position="328"/>
    </location>
</feature>
<protein>
    <recommendedName>
        <fullName evidence="10">Endonuclease</fullName>
        <ecNumber evidence="10">3.1.30.-</ecNumber>
    </recommendedName>
</protein>
<evidence type="ECO:0000256" key="11">
    <source>
        <dbReference type="SAM" id="MobiDB-lite"/>
    </source>
</evidence>
<dbReference type="Proteomes" id="UP000053890">
    <property type="component" value="Unassembled WGS sequence"/>
</dbReference>
<evidence type="ECO:0000259" key="13">
    <source>
        <dbReference type="SMART" id="SM00477"/>
    </source>
</evidence>
<feature type="compositionally biased region" description="Gly residues" evidence="11">
    <location>
        <begin position="355"/>
        <end position="370"/>
    </location>
</feature>
<feature type="region of interest" description="Disordered" evidence="11">
    <location>
        <begin position="352"/>
        <end position="387"/>
    </location>
</feature>
<dbReference type="OMA" id="WYRLESF"/>
<dbReference type="RefSeq" id="XP_018268791.1">
    <property type="nucleotide sequence ID" value="XM_018417848.1"/>
</dbReference>
<keyword evidence="6 10" id="KW-0378">Hydrolase</keyword>
<dbReference type="InterPro" id="IPR044925">
    <property type="entry name" value="His-Me_finger_sf"/>
</dbReference>
<dbReference type="PROSITE" id="PS01070">
    <property type="entry name" value="NUCLEASE_NON_SPEC"/>
    <property type="match status" value="1"/>
</dbReference>
<feature type="compositionally biased region" description="Gly residues" evidence="11">
    <location>
        <begin position="51"/>
        <end position="65"/>
    </location>
</feature>
<feature type="binding site" evidence="9">
    <location>
        <position position="187"/>
    </location>
    <ligand>
        <name>Mg(2+)</name>
        <dbReference type="ChEBI" id="CHEBI:18420"/>
        <note>catalytic</note>
    </ligand>
</feature>
<feature type="compositionally biased region" description="Low complexity" evidence="11">
    <location>
        <begin position="32"/>
        <end position="50"/>
    </location>
</feature>
<dbReference type="FunFam" id="3.40.570.10:FF:000008">
    <property type="entry name" value="Probable NUC1-dna/rna non-specific nuclease, mitochondrial"/>
    <property type="match status" value="1"/>
</dbReference>
<evidence type="ECO:0000313" key="16">
    <source>
        <dbReference type="Proteomes" id="UP000053890"/>
    </source>
</evidence>
<evidence type="ECO:0000256" key="8">
    <source>
        <dbReference type="PIRSR" id="PIRSR640255-1"/>
    </source>
</evidence>
<feature type="active site" description="Proton acceptor" evidence="8">
    <location>
        <position position="155"/>
    </location>
</feature>
<feature type="region of interest" description="Disordered" evidence="11">
    <location>
        <begin position="27"/>
        <end position="65"/>
    </location>
</feature>
<dbReference type="InterPro" id="IPR001604">
    <property type="entry name" value="Endo_G_ENPP1-like_dom"/>
</dbReference>
<dbReference type="InterPro" id="IPR044929">
    <property type="entry name" value="DNA/RNA_non-sp_Endonuclease_sf"/>
</dbReference>
<dbReference type="InterPro" id="IPR040255">
    <property type="entry name" value="Non-specific_endonuclease"/>
</dbReference>
<evidence type="ECO:0000259" key="14">
    <source>
        <dbReference type="SMART" id="SM00892"/>
    </source>
</evidence>
<evidence type="ECO:0000256" key="5">
    <source>
        <dbReference type="ARBA" id="ARBA00022759"/>
    </source>
</evidence>
<comment type="cofactor">
    <cofactor evidence="1 10">
        <name>Mg(2+)</name>
        <dbReference type="ChEBI" id="CHEBI:18420"/>
    </cofactor>
</comment>
<dbReference type="GO" id="GO:0000014">
    <property type="term" value="F:single-stranded DNA endodeoxyribonuclease activity"/>
    <property type="evidence" value="ECO:0007669"/>
    <property type="project" value="TreeGrafter"/>
</dbReference>
<dbReference type="Pfam" id="PF01223">
    <property type="entry name" value="Endonuclease_NS"/>
    <property type="match status" value="1"/>
</dbReference>
<dbReference type="GO" id="GO:0006309">
    <property type="term" value="P:apoptotic DNA fragmentation"/>
    <property type="evidence" value="ECO:0007669"/>
    <property type="project" value="TreeGrafter"/>
</dbReference>
<dbReference type="EC" id="3.1.30.-" evidence="10"/>
<dbReference type="GO" id="GO:0004521">
    <property type="term" value="F:RNA endonuclease activity"/>
    <property type="evidence" value="ECO:0007669"/>
    <property type="project" value="TreeGrafter"/>
</dbReference>
<feature type="signal peptide" evidence="12">
    <location>
        <begin position="1"/>
        <end position="23"/>
    </location>
</feature>
<dbReference type="PANTHER" id="PTHR13966:SF5">
    <property type="entry name" value="ENDONUCLEASE G, MITOCHONDRIAL"/>
    <property type="match status" value="1"/>
</dbReference>
<evidence type="ECO:0000256" key="1">
    <source>
        <dbReference type="ARBA" id="ARBA00001946"/>
    </source>
</evidence>
<dbReference type="OrthoDB" id="5418055at2759"/>
<sequence>MSSSIVHLSLAVVSGVALGAAGALSLRKEQRPSPAQPSSPAQQGPPSVGKGVSGPGAGPAQVIGGGLPAREVRDRVVNGGTIGPISDLLVRQAYTAAYDRRNKIPAWTAEHLTAASLQSGGGDRQMARFVEDEAVPELFRAKLLDYFKSGYDRGHMVPAADAKQSQTAMAETFLLSNIAPQVGEGFNRHYWAYLEAFCRNLTKSFDDVYVFTVPLFLPKRDGRDGKWRVSYEMIAPQGGAPTIAVPTHFAKVLICSRAPSSSSPLSLVKSAAGGGAGAMGDGKEWVQGAFVLPNEAIPDEARLESFSVPVESVERSAGLSLLPQELKSAAGARELCRTIKCEVVVRRFDDAQKKLGGGGKGQQQGPGQGQGQWVPQPPSQPQQQRRA</sequence>
<dbReference type="EMBL" id="KQ474085">
    <property type="protein sequence ID" value="KPV72742.1"/>
    <property type="molecule type" value="Genomic_DNA"/>
</dbReference>